<protein>
    <submittedName>
        <fullName evidence="2">Alpha/beta fold hydrolase</fullName>
    </submittedName>
</protein>
<dbReference type="Proteomes" id="UP001595378">
    <property type="component" value="Unassembled WGS sequence"/>
</dbReference>
<dbReference type="EMBL" id="JBHRSU010000030">
    <property type="protein sequence ID" value="MFC3101099.1"/>
    <property type="molecule type" value="Genomic_DNA"/>
</dbReference>
<feature type="domain" description="AB hydrolase-1" evidence="1">
    <location>
        <begin position="38"/>
        <end position="129"/>
    </location>
</feature>
<name>A0ABV7EGX1_9SPHN</name>
<dbReference type="Gene3D" id="3.40.50.1820">
    <property type="entry name" value="alpha/beta hydrolase"/>
    <property type="match status" value="1"/>
</dbReference>
<dbReference type="PANTHER" id="PTHR43798">
    <property type="entry name" value="MONOACYLGLYCEROL LIPASE"/>
    <property type="match status" value="1"/>
</dbReference>
<proteinExistence type="predicted"/>
<organism evidence="2 3">
    <name type="scientific">Alteraurantiacibacter lauratis</name>
    <dbReference type="NCBI Taxonomy" id="2054627"/>
    <lineage>
        <taxon>Bacteria</taxon>
        <taxon>Pseudomonadati</taxon>
        <taxon>Pseudomonadota</taxon>
        <taxon>Alphaproteobacteria</taxon>
        <taxon>Sphingomonadales</taxon>
        <taxon>Erythrobacteraceae</taxon>
        <taxon>Alteraurantiacibacter</taxon>
    </lineage>
</organism>
<sequence length="263" mass="28336">MAPQLQWSHLRVFEITTSHIASFDGTPLAVHRTGSGRPVLLLHGLFSSAHMNWIKFGHAQALADAGFEAIMPDLRAHGQSAAPHDPDAYPADVLVRDCRHLAGALGLEDFDLVGFSLGARTAAAAVMAGLAPRRLVLAGMGLESLDNWHRRSAFFIDAIDRFDEVKRGDPAFMAVSFMKTMKVDTVAARLLLEAESDMDRADLARITMPTLVLCGEDDRDNGSPADLAAALPDAQLRLIPGTHMSSVTMPEMGAGIVEFLQQG</sequence>
<evidence type="ECO:0000313" key="3">
    <source>
        <dbReference type="Proteomes" id="UP001595378"/>
    </source>
</evidence>
<gene>
    <name evidence="2" type="ORF">ACFODK_09370</name>
</gene>
<dbReference type="InterPro" id="IPR029058">
    <property type="entry name" value="AB_hydrolase_fold"/>
</dbReference>
<evidence type="ECO:0000313" key="2">
    <source>
        <dbReference type="EMBL" id="MFC3101099.1"/>
    </source>
</evidence>
<dbReference type="GO" id="GO:0016787">
    <property type="term" value="F:hydrolase activity"/>
    <property type="evidence" value="ECO:0007669"/>
    <property type="project" value="UniProtKB-KW"/>
</dbReference>
<dbReference type="Pfam" id="PF00561">
    <property type="entry name" value="Abhydrolase_1"/>
    <property type="match status" value="1"/>
</dbReference>
<evidence type="ECO:0000259" key="1">
    <source>
        <dbReference type="Pfam" id="PF00561"/>
    </source>
</evidence>
<comment type="caution">
    <text evidence="2">The sequence shown here is derived from an EMBL/GenBank/DDBJ whole genome shotgun (WGS) entry which is preliminary data.</text>
</comment>
<accession>A0ABV7EGX1</accession>
<dbReference type="RefSeq" id="WP_377923273.1">
    <property type="nucleotide sequence ID" value="NZ_JBANRN010000011.1"/>
</dbReference>
<dbReference type="InterPro" id="IPR000073">
    <property type="entry name" value="AB_hydrolase_1"/>
</dbReference>
<keyword evidence="2" id="KW-0378">Hydrolase</keyword>
<dbReference type="InterPro" id="IPR050266">
    <property type="entry name" value="AB_hydrolase_sf"/>
</dbReference>
<keyword evidence="3" id="KW-1185">Reference proteome</keyword>
<reference evidence="3" key="1">
    <citation type="journal article" date="2019" name="Int. J. Syst. Evol. Microbiol.">
        <title>The Global Catalogue of Microorganisms (GCM) 10K type strain sequencing project: providing services to taxonomists for standard genome sequencing and annotation.</title>
        <authorList>
            <consortium name="The Broad Institute Genomics Platform"/>
            <consortium name="The Broad Institute Genome Sequencing Center for Infectious Disease"/>
            <person name="Wu L."/>
            <person name="Ma J."/>
        </authorList>
    </citation>
    <scope>NUCLEOTIDE SEQUENCE [LARGE SCALE GENOMIC DNA]</scope>
    <source>
        <strain evidence="3">KCTC 52606</strain>
    </source>
</reference>
<dbReference type="SUPFAM" id="SSF53474">
    <property type="entry name" value="alpha/beta-Hydrolases"/>
    <property type="match status" value="1"/>
</dbReference>